<comment type="caution">
    <text evidence="1">The sequence shown here is derived from an EMBL/GenBank/DDBJ whole genome shotgun (WGS) entry which is preliminary data.</text>
</comment>
<name>A0ABW2DK93_9BACT</name>
<dbReference type="EMBL" id="JBHSYQ010000003">
    <property type="protein sequence ID" value="MFC6997094.1"/>
    <property type="molecule type" value="Genomic_DNA"/>
</dbReference>
<dbReference type="Proteomes" id="UP001596405">
    <property type="component" value="Unassembled WGS sequence"/>
</dbReference>
<evidence type="ECO:0000313" key="1">
    <source>
        <dbReference type="EMBL" id="MFC6997094.1"/>
    </source>
</evidence>
<reference evidence="2" key="1">
    <citation type="journal article" date="2019" name="Int. J. Syst. Evol. Microbiol.">
        <title>The Global Catalogue of Microorganisms (GCM) 10K type strain sequencing project: providing services to taxonomists for standard genome sequencing and annotation.</title>
        <authorList>
            <consortium name="The Broad Institute Genomics Platform"/>
            <consortium name="The Broad Institute Genome Sequencing Center for Infectious Disease"/>
            <person name="Wu L."/>
            <person name="Ma J."/>
        </authorList>
    </citation>
    <scope>NUCLEOTIDE SEQUENCE [LARGE SCALE GENOMIC DNA]</scope>
    <source>
        <strain evidence="2">CGMCC 4.7393</strain>
    </source>
</reference>
<organism evidence="1 2">
    <name type="scientific">Rufibacter roseus</name>
    <dbReference type="NCBI Taxonomy" id="1567108"/>
    <lineage>
        <taxon>Bacteria</taxon>
        <taxon>Pseudomonadati</taxon>
        <taxon>Bacteroidota</taxon>
        <taxon>Cytophagia</taxon>
        <taxon>Cytophagales</taxon>
        <taxon>Hymenobacteraceae</taxon>
        <taxon>Rufibacter</taxon>
    </lineage>
</organism>
<accession>A0ABW2DK93</accession>
<dbReference type="RefSeq" id="WP_066615160.1">
    <property type="nucleotide sequence ID" value="NZ_JBHSYQ010000003.1"/>
</dbReference>
<protein>
    <submittedName>
        <fullName evidence="1">Uncharacterized protein</fullName>
    </submittedName>
</protein>
<keyword evidence="2" id="KW-1185">Reference proteome</keyword>
<sequence length="60" mass="6707">MLEILKDLDRRGVFIYISNVGRTLPNKNHGSLFTTKLKLGNGNRLLADNPNLEVHTSSLT</sequence>
<gene>
    <name evidence="1" type="ORF">ACFQHR_05620</name>
</gene>
<proteinExistence type="predicted"/>
<evidence type="ECO:0000313" key="2">
    <source>
        <dbReference type="Proteomes" id="UP001596405"/>
    </source>
</evidence>